<dbReference type="AlphaFoldDB" id="A0A366XS90"/>
<dbReference type="OrthoDB" id="2887044at2"/>
<dbReference type="RefSeq" id="WP_113806799.1">
    <property type="nucleotide sequence ID" value="NZ_QOCW01000016.1"/>
</dbReference>
<evidence type="ECO:0000313" key="2">
    <source>
        <dbReference type="Proteomes" id="UP000253314"/>
    </source>
</evidence>
<comment type="caution">
    <text evidence="1">The sequence shown here is derived from an EMBL/GenBank/DDBJ whole genome shotgun (WGS) entry which is preliminary data.</text>
</comment>
<gene>
    <name evidence="1" type="ORF">DS031_14520</name>
</gene>
<sequence>MTFNKDFLMGFLSGTVVGAVGYRVYEQNGAQLQRLIQPNQHVPLSFNGGAVRQEPTIEQLMEQKERLEDLIAEKSVINSKS</sequence>
<proteinExistence type="predicted"/>
<evidence type="ECO:0000313" key="1">
    <source>
        <dbReference type="EMBL" id="RBW68757.1"/>
    </source>
</evidence>
<protein>
    <submittedName>
        <fullName evidence="1">Uncharacterized protein</fullName>
    </submittedName>
</protein>
<name>A0A366XS90_9BACI</name>
<dbReference type="EMBL" id="QOCW01000016">
    <property type="protein sequence ID" value="RBW68757.1"/>
    <property type="molecule type" value="Genomic_DNA"/>
</dbReference>
<reference evidence="1 2" key="1">
    <citation type="submission" date="2018-07" db="EMBL/GenBank/DDBJ databases">
        <title>Lottiidibacillus patelloidae gen. nov., sp. nov., isolated from the intestinal tract of a marine limpet and the reclassification of B. taeanensis BH030017T, B. algicola KMM 3737T and B. hwajinpoensis SW-72T as genus Lottiidibacillus.</title>
        <authorList>
            <person name="Liu R."/>
            <person name="Huang Z."/>
        </authorList>
    </citation>
    <scope>NUCLEOTIDE SEQUENCE [LARGE SCALE GENOMIC DNA]</scope>
    <source>
        <strain evidence="1 2">BH030017</strain>
    </source>
</reference>
<accession>A0A366XS90</accession>
<organism evidence="1 2">
    <name type="scientific">Bacillus taeanensis</name>
    <dbReference type="NCBI Taxonomy" id="273032"/>
    <lineage>
        <taxon>Bacteria</taxon>
        <taxon>Bacillati</taxon>
        <taxon>Bacillota</taxon>
        <taxon>Bacilli</taxon>
        <taxon>Bacillales</taxon>
        <taxon>Bacillaceae</taxon>
        <taxon>Bacillus</taxon>
    </lineage>
</organism>
<dbReference type="Proteomes" id="UP000253314">
    <property type="component" value="Unassembled WGS sequence"/>
</dbReference>
<keyword evidence="2" id="KW-1185">Reference proteome</keyword>